<evidence type="ECO:0000256" key="2">
    <source>
        <dbReference type="ARBA" id="ARBA00006677"/>
    </source>
</evidence>
<organism evidence="6">
    <name type="scientific">Chromera velia CCMP2878</name>
    <dbReference type="NCBI Taxonomy" id="1169474"/>
    <lineage>
        <taxon>Eukaryota</taxon>
        <taxon>Sar</taxon>
        <taxon>Alveolata</taxon>
        <taxon>Colpodellida</taxon>
        <taxon>Chromeraceae</taxon>
        <taxon>Chromera</taxon>
    </lineage>
</organism>
<evidence type="ECO:0000256" key="4">
    <source>
        <dbReference type="ARBA" id="ARBA00023242"/>
    </source>
</evidence>
<name>A0A0G4HNH6_9ALVE</name>
<dbReference type="Pfam" id="PF05916">
    <property type="entry name" value="Sld5"/>
    <property type="match status" value="1"/>
</dbReference>
<dbReference type="GO" id="GO:1902983">
    <property type="term" value="P:DNA strand elongation involved in mitotic DNA replication"/>
    <property type="evidence" value="ECO:0007669"/>
    <property type="project" value="TreeGrafter"/>
</dbReference>
<dbReference type="Gene3D" id="1.20.58.1030">
    <property type="match status" value="1"/>
</dbReference>
<evidence type="ECO:0000256" key="3">
    <source>
        <dbReference type="ARBA" id="ARBA00022705"/>
    </source>
</evidence>
<dbReference type="InterPro" id="IPR005339">
    <property type="entry name" value="GINS_Psf1"/>
</dbReference>
<proteinExistence type="inferred from homology"/>
<dbReference type="SUPFAM" id="SSF158573">
    <property type="entry name" value="GINS helical bundle-like"/>
    <property type="match status" value="1"/>
</dbReference>
<evidence type="ECO:0000256" key="1">
    <source>
        <dbReference type="ARBA" id="ARBA00004123"/>
    </source>
</evidence>
<sequence length="154" mass="18082">MSYCKDAQRLIAEAKPTDSFDEVNFHRVVQELKVLEEKFEAAVNALGLPLETLRQEYMREPRSLDEQDRQTLLRILCLESAIKRNRKCALAYIHSRSDMVRGLWWTHGRRLPEVRAEKLNEEEKLLFNTHSEALEAAQRELSNWLGMDLDLRTV</sequence>
<evidence type="ECO:0000313" key="6">
    <source>
        <dbReference type="EMBL" id="CEM45792.1"/>
    </source>
</evidence>
<dbReference type="AlphaFoldDB" id="A0A0G4HNH6"/>
<accession>A0A0G4HNH6</accession>
<comment type="similarity">
    <text evidence="2">Belongs to the GINS1/PSF1 family.</text>
</comment>
<protein>
    <recommendedName>
        <fullName evidence="5">GINS subunit domain-containing protein</fullName>
    </recommendedName>
</protein>
<comment type="subcellular location">
    <subcellularLocation>
        <location evidence="1">Nucleus</location>
    </subcellularLocation>
</comment>
<gene>
    <name evidence="6" type="ORF">Cvel_29507</name>
</gene>
<dbReference type="PANTHER" id="PTHR12914:SF2">
    <property type="entry name" value="DNA REPLICATION COMPLEX GINS PROTEIN PSF1"/>
    <property type="match status" value="1"/>
</dbReference>
<keyword evidence="4" id="KW-0539">Nucleus</keyword>
<dbReference type="PANTHER" id="PTHR12914">
    <property type="entry name" value="PARTNER OF SLD5"/>
    <property type="match status" value="1"/>
</dbReference>
<dbReference type="GO" id="GO:0000811">
    <property type="term" value="C:GINS complex"/>
    <property type="evidence" value="ECO:0007669"/>
    <property type="project" value="InterPro"/>
</dbReference>
<evidence type="ECO:0000259" key="5">
    <source>
        <dbReference type="Pfam" id="PF05916"/>
    </source>
</evidence>
<dbReference type="InterPro" id="IPR036224">
    <property type="entry name" value="GINS_bundle-like_dom_sf"/>
</dbReference>
<feature type="domain" description="GINS subunit" evidence="5">
    <location>
        <begin position="55"/>
        <end position="139"/>
    </location>
</feature>
<dbReference type="InterPro" id="IPR021151">
    <property type="entry name" value="GINS_A"/>
</dbReference>
<feature type="non-terminal residue" evidence="6">
    <location>
        <position position="154"/>
    </location>
</feature>
<reference evidence="6" key="1">
    <citation type="submission" date="2014-11" db="EMBL/GenBank/DDBJ databases">
        <authorList>
            <person name="Otto D Thomas"/>
            <person name="Naeem Raeece"/>
        </authorList>
    </citation>
    <scope>NUCLEOTIDE SEQUENCE</scope>
</reference>
<dbReference type="EMBL" id="CDMZ01003282">
    <property type="protein sequence ID" value="CEM45792.1"/>
    <property type="molecule type" value="Genomic_DNA"/>
</dbReference>
<keyword evidence="3" id="KW-0235">DNA replication</keyword>